<dbReference type="PATRIC" id="fig|1120926.3.peg.307"/>
<dbReference type="Pfam" id="PF13827">
    <property type="entry name" value="DUF4189"/>
    <property type="match status" value="1"/>
</dbReference>
<evidence type="ECO:0000313" key="5">
    <source>
        <dbReference type="Proteomes" id="UP000013117"/>
    </source>
</evidence>
<dbReference type="GeneID" id="84211805"/>
<sequence>MKITYLRLSLIFLFGITNLEAAEVNENKFAALAIDRENGFYYGWAYDHPSRVKAEEIALIEAKNRGAKNPSVVLAWQGSGCGAYRTLSSNVGTSYGWGLAKSKEQADRIAIEQANLRSNGVQPENFVWACNSDSTKPLKPLYDATSEIIPSVNIYGQIWATQNLKVTKFRNGDSIRRAKTADEFSSKNIPMYFCYEEKLCKIHGYLYNGYAVIDKRGLAPEGWKIPSLNDWVKLSNNLGGKELATTRLRSTKGWPSFAKTVTNPTGFNALPSNSFVGSYEYWKKQYTGLDYKGEPKVHNKIMYWSSTPFESKGKTYINHTRLATYDNGEDEFYNGNQGLSDGLNIRLIKE</sequence>
<comment type="caution">
    <text evidence="4">The sequence shown here is derived from an EMBL/GenBank/DDBJ whole genome shotgun (WGS) entry which is preliminary data.</text>
</comment>
<proteinExistence type="predicted"/>
<evidence type="ECO:0000256" key="1">
    <source>
        <dbReference type="SAM" id="SignalP"/>
    </source>
</evidence>
<evidence type="ECO:0008006" key="6">
    <source>
        <dbReference type="Google" id="ProtNLM"/>
    </source>
</evidence>
<dbReference type="Proteomes" id="UP000013117">
    <property type="component" value="Unassembled WGS sequence"/>
</dbReference>
<feature type="domain" description="Fibrobacter succinogenes major paralogous" evidence="2">
    <location>
        <begin position="152"/>
        <end position="349"/>
    </location>
</feature>
<feature type="chain" id="PRO_5004137037" description="Fibrobacter succinogenes major paralogous domain-containing protein" evidence="1">
    <location>
        <begin position="22"/>
        <end position="350"/>
    </location>
</feature>
<feature type="signal peptide" evidence="1">
    <location>
        <begin position="1"/>
        <end position="21"/>
    </location>
</feature>
<dbReference type="eggNOG" id="COG1680">
    <property type="taxonomic scope" value="Bacteria"/>
</dbReference>
<reference evidence="4 5" key="1">
    <citation type="submission" date="2013-02" db="EMBL/GenBank/DDBJ databases">
        <title>The Genome Sequence of Acinetobacter gerneri CIP 107464.</title>
        <authorList>
            <consortium name="The Broad Institute Genome Sequencing Platform"/>
            <consortium name="The Broad Institute Genome Sequencing Center for Infectious Disease"/>
            <person name="Cerqueira G."/>
            <person name="Feldgarden M."/>
            <person name="Courvalin P."/>
            <person name="Perichon B."/>
            <person name="Grillot-Courvalin C."/>
            <person name="Clermont D."/>
            <person name="Rocha E."/>
            <person name="Yoon E.-J."/>
            <person name="Nemec A."/>
            <person name="Walker B."/>
            <person name="Young S.K."/>
            <person name="Zeng Q."/>
            <person name="Gargeya S."/>
            <person name="Fitzgerald M."/>
            <person name="Haas B."/>
            <person name="Abouelleil A."/>
            <person name="Alvarado L."/>
            <person name="Arachchi H.M."/>
            <person name="Berlin A.M."/>
            <person name="Chapman S.B."/>
            <person name="Dewar J."/>
            <person name="Goldberg J."/>
            <person name="Griggs A."/>
            <person name="Gujja S."/>
            <person name="Hansen M."/>
            <person name="Howarth C."/>
            <person name="Imamovic A."/>
            <person name="Larimer J."/>
            <person name="McCowan C."/>
            <person name="Murphy C."/>
            <person name="Neiman D."/>
            <person name="Pearson M."/>
            <person name="Priest M."/>
            <person name="Roberts A."/>
            <person name="Saif S."/>
            <person name="Shea T."/>
            <person name="Sisk P."/>
            <person name="Sykes S."/>
            <person name="Wortman J."/>
            <person name="Nusbaum C."/>
            <person name="Birren B."/>
        </authorList>
    </citation>
    <scope>NUCLEOTIDE SEQUENCE [LARGE SCALE GENOMIC DNA]</scope>
    <source>
        <strain evidence="4 5">CIP 107464</strain>
    </source>
</reference>
<name>N8YF46_9GAMM</name>
<accession>N8YF46</accession>
<dbReference type="AlphaFoldDB" id="N8YF46"/>
<keyword evidence="1" id="KW-0732">Signal</keyword>
<dbReference type="RefSeq" id="WP_004847153.1">
    <property type="nucleotide sequence ID" value="NZ_ASYY01000065.1"/>
</dbReference>
<feature type="domain" description="DUF4189" evidence="3">
    <location>
        <begin position="29"/>
        <end position="130"/>
    </location>
</feature>
<dbReference type="EMBL" id="APPN01000038">
    <property type="protein sequence ID" value="ENV35432.1"/>
    <property type="molecule type" value="Genomic_DNA"/>
</dbReference>
<dbReference type="InterPro" id="IPR011871">
    <property type="entry name" value="Fib_succ_major"/>
</dbReference>
<gene>
    <name evidence="4" type="ORF">F960_00339</name>
</gene>
<evidence type="ECO:0000259" key="3">
    <source>
        <dbReference type="Pfam" id="PF13827"/>
    </source>
</evidence>
<dbReference type="InterPro" id="IPR025240">
    <property type="entry name" value="DUF4189"/>
</dbReference>
<protein>
    <recommendedName>
        <fullName evidence="6">Fibrobacter succinogenes major paralogous domain-containing protein</fullName>
    </recommendedName>
</protein>
<dbReference type="NCBIfam" id="TIGR02145">
    <property type="entry name" value="Fib_succ_major"/>
    <property type="match status" value="1"/>
</dbReference>
<organism evidence="4 5">
    <name type="scientific">Acinetobacter gerneri DSM 14967 = CIP 107464 = MTCC 9824</name>
    <dbReference type="NCBI Taxonomy" id="1120926"/>
    <lineage>
        <taxon>Bacteria</taxon>
        <taxon>Pseudomonadati</taxon>
        <taxon>Pseudomonadota</taxon>
        <taxon>Gammaproteobacteria</taxon>
        <taxon>Moraxellales</taxon>
        <taxon>Moraxellaceae</taxon>
        <taxon>Acinetobacter</taxon>
    </lineage>
</organism>
<evidence type="ECO:0000313" key="4">
    <source>
        <dbReference type="EMBL" id="ENV35432.1"/>
    </source>
</evidence>
<dbReference type="OrthoDB" id="9805760at2"/>
<keyword evidence="5" id="KW-1185">Reference proteome</keyword>
<evidence type="ECO:0000259" key="2">
    <source>
        <dbReference type="Pfam" id="PF09603"/>
    </source>
</evidence>
<dbReference type="HOGENOM" id="CLU_791372_0_0_6"/>
<dbReference type="Pfam" id="PF09603">
    <property type="entry name" value="Fib_succ_major"/>
    <property type="match status" value="1"/>
</dbReference>